<dbReference type="Proteomes" id="UP000294865">
    <property type="component" value="Unassembled WGS sequence"/>
</dbReference>
<dbReference type="RefSeq" id="WP_133420418.1">
    <property type="nucleotide sequence ID" value="NZ_SDGP01000007.1"/>
</dbReference>
<sequence>MKIHYMTKEKYIIDEASINYNVGLQYHNYTSNLKLNEFIKQWYELIRKEEKEFKIRRNNFKKTEYFNIDRIDQYGNIIYDFEFDIGTIKEYIKSSNKKSLKITTKLFGTNYSDYITFTAKDIIQVKQEPIIIVEDLFTARSMFFKKGLMIPVSTVIDGNHRISNAKYLNKDNIEVFSLTLDELIKNNLIQHKLDILILAYTADINELELILMNGPKTSNKCIERYINNSYKTKYFSHKA</sequence>
<comment type="caution">
    <text evidence="1">The sequence shown here is derived from an EMBL/GenBank/DDBJ whole genome shotgun (WGS) entry which is preliminary data.</text>
</comment>
<accession>A0A4R6C1N5</accession>
<dbReference type="AlphaFoldDB" id="A0A4R6C1N5"/>
<proteinExistence type="predicted"/>
<organism evidence="1 2">
    <name type="scientific">Macrococcoides canis</name>
    <dbReference type="NCBI Taxonomy" id="1855823"/>
    <lineage>
        <taxon>Bacteria</taxon>
        <taxon>Bacillati</taxon>
        <taxon>Bacillota</taxon>
        <taxon>Bacilli</taxon>
        <taxon>Bacillales</taxon>
        <taxon>Staphylococcaceae</taxon>
        <taxon>Macrococcoides</taxon>
    </lineage>
</organism>
<evidence type="ECO:0000313" key="1">
    <source>
        <dbReference type="EMBL" id="TDM15188.1"/>
    </source>
</evidence>
<protein>
    <submittedName>
        <fullName evidence="1">Uncharacterized protein</fullName>
    </submittedName>
</protein>
<name>A0A4R6C1N5_9STAP</name>
<reference evidence="1 2" key="1">
    <citation type="submission" date="2019-01" db="EMBL/GenBank/DDBJ databases">
        <title>Draft genome sequences of Macrococcus caseolyticus, Macrococcus canis, Macrococcus bohemicus and Macrococcus goetzii.</title>
        <authorList>
            <person name="Mazhar S."/>
            <person name="Altermann E."/>
            <person name="Hill C."/>
            <person name="Mcauliffe O."/>
        </authorList>
    </citation>
    <scope>NUCLEOTIDE SEQUENCE [LARGE SCALE GENOMIC DNA]</scope>
    <source>
        <strain evidence="1 2">DPC7162</strain>
    </source>
</reference>
<gene>
    <name evidence="1" type="ORF">ETI04_10800</name>
</gene>
<dbReference type="EMBL" id="SDQG01000009">
    <property type="protein sequence ID" value="TDM15188.1"/>
    <property type="molecule type" value="Genomic_DNA"/>
</dbReference>
<evidence type="ECO:0000313" key="2">
    <source>
        <dbReference type="Proteomes" id="UP000294865"/>
    </source>
</evidence>